<dbReference type="OrthoDB" id="501813at2"/>
<keyword evidence="2" id="KW-1185">Reference proteome</keyword>
<reference evidence="1 2" key="1">
    <citation type="journal article" date="2015" name="Genome Announc.">
        <title>Draft Genome of the Euendolithic (true boring) Cyanobacterium Mastigocoleus testarum strain BC008.</title>
        <authorList>
            <person name="Guida B.S."/>
            <person name="Garcia-Pichel F."/>
        </authorList>
    </citation>
    <scope>NUCLEOTIDE SEQUENCE [LARGE SCALE GENOMIC DNA]</scope>
    <source>
        <strain evidence="1 2">BC008</strain>
    </source>
</reference>
<evidence type="ECO:0000313" key="2">
    <source>
        <dbReference type="Proteomes" id="UP000053372"/>
    </source>
</evidence>
<evidence type="ECO:0000313" key="1">
    <source>
        <dbReference type="EMBL" id="KST65944.1"/>
    </source>
</evidence>
<protein>
    <submittedName>
        <fullName evidence="1">FAD-dependent oxidoreductase</fullName>
    </submittedName>
</protein>
<dbReference type="AlphaFoldDB" id="A0A0V7ZNE2"/>
<dbReference type="SUPFAM" id="SSF51905">
    <property type="entry name" value="FAD/NAD(P)-binding domain"/>
    <property type="match status" value="1"/>
</dbReference>
<gene>
    <name evidence="1" type="ORF">BC008_23235</name>
</gene>
<comment type="caution">
    <text evidence="1">The sequence shown here is derived from an EMBL/GenBank/DDBJ whole genome shotgun (WGS) entry which is preliminary data.</text>
</comment>
<dbReference type="Proteomes" id="UP000053372">
    <property type="component" value="Unassembled WGS sequence"/>
</dbReference>
<sequence length="535" mass="58512">MTTSPITSPNPENNIVREYDIICFGDEVPGVLSLVCAGREYYRRMGKYPRSLLLFKGNSQLGIGGHLIRGALSYLDRSAVPSSIRSQYDLDIFGDSPAIYQEFLRRSGVYQIALDPEDGSTALRQMLQEVRADILDNIEIESVIKIDDGRITGIKLTKGETYTATQFIDSTVNAELAQFAGVKKLKGFETFGLPNSELSVTLTFQTKGLSVDRIKNVESQYLKRFTNLSDTQAQSWINIAAGNKSEFADNLRNSLTDENGNLKTMYAGRDYIDVRSRALSIAYHGFRGTTLSLESSGSILDNGNVAILNPSTLSWNALLFDVDADQAENLARQKAIPTSNMQQEMYFVGQWFKSLGAVEAIPAHELYIRHAGNITGVVRPLTGADMLSGGVPMEEALGSFSYHFDIRGGIKGLGDRALEKGFETEALLHPQKPLFNFGIQHALVKNVPNLAVVSPASGFEGYASSAGRIVEFNCGVGQGIGIACAIALSNRGKLADISNGEVREVLLQTQRLPKIYGMNYLAQAQQLGIFENQMA</sequence>
<dbReference type="Pfam" id="PF12831">
    <property type="entry name" value="FAD_oxidored"/>
    <property type="match status" value="1"/>
</dbReference>
<dbReference type="EMBL" id="LMTZ01000102">
    <property type="protein sequence ID" value="KST65944.1"/>
    <property type="molecule type" value="Genomic_DNA"/>
</dbReference>
<proteinExistence type="predicted"/>
<name>A0A0V7ZNE2_9CYAN</name>
<accession>A0A0V7ZNE2</accession>
<dbReference type="InterPro" id="IPR036188">
    <property type="entry name" value="FAD/NAD-bd_sf"/>
</dbReference>
<organism evidence="1 2">
    <name type="scientific">Mastigocoleus testarum BC008</name>
    <dbReference type="NCBI Taxonomy" id="371196"/>
    <lineage>
        <taxon>Bacteria</taxon>
        <taxon>Bacillati</taxon>
        <taxon>Cyanobacteriota</taxon>
        <taxon>Cyanophyceae</taxon>
        <taxon>Nostocales</taxon>
        <taxon>Hapalosiphonaceae</taxon>
        <taxon>Mastigocoleus</taxon>
    </lineage>
</organism>